<evidence type="ECO:0000256" key="2">
    <source>
        <dbReference type="ARBA" id="ARBA00004922"/>
    </source>
</evidence>
<evidence type="ECO:0000256" key="6">
    <source>
        <dbReference type="ARBA" id="ARBA00022679"/>
    </source>
</evidence>
<keyword evidence="6" id="KW-0808">Transferase</keyword>
<evidence type="ECO:0000256" key="10">
    <source>
        <dbReference type="ARBA" id="ARBA00023136"/>
    </source>
</evidence>
<dbReference type="PANTHER" id="PTHR13036:SF0">
    <property type="entry name" value="CHITOBIOSYLDIPHOSPHODOLICHOL BETA-MANNOSYLTRANSFERASE"/>
    <property type="match status" value="1"/>
</dbReference>
<keyword evidence="9" id="KW-1133">Transmembrane helix</keyword>
<keyword evidence="13" id="KW-1185">Reference proteome</keyword>
<evidence type="ECO:0000256" key="4">
    <source>
        <dbReference type="ARBA" id="ARBA00015841"/>
    </source>
</evidence>
<dbReference type="OrthoDB" id="614844at2759"/>
<gene>
    <name evidence="12" type="ORF">ACJ73_08825</name>
</gene>
<dbReference type="GO" id="GO:0004578">
    <property type="term" value="F:chitobiosyldiphosphodolichol beta-mannosyltransferase activity"/>
    <property type="evidence" value="ECO:0007669"/>
    <property type="project" value="UniProtKB-EC"/>
</dbReference>
<comment type="caution">
    <text evidence="12">The sequence shown here is derived from an EMBL/GenBank/DDBJ whole genome shotgun (WGS) entry which is preliminary data.</text>
</comment>
<keyword evidence="5" id="KW-0328">Glycosyltransferase</keyword>
<comment type="subcellular location">
    <subcellularLocation>
        <location evidence="1">Endoplasmic reticulum membrane</location>
        <topology evidence="1">Single-pass membrane protein</topology>
    </subcellularLocation>
</comment>
<sequence>MLTLVVGAVLFLAISIPALILALPSRYERERPTSPSSSMLERHIPEPPSVHIVVLGDIGRSPRMQYHALSFAKHGGIVSVIGYA</sequence>
<dbReference type="STRING" id="1658174.A0A1J9PKY7"/>
<protein>
    <recommendedName>
        <fullName evidence="4">Chitobiosyldiphosphodolichol beta-mannosyltransferase</fullName>
        <ecNumber evidence="3">2.4.1.142</ecNumber>
    </recommendedName>
</protein>
<evidence type="ECO:0000313" key="13">
    <source>
        <dbReference type="Proteomes" id="UP000242791"/>
    </source>
</evidence>
<dbReference type="Proteomes" id="UP000242791">
    <property type="component" value="Unassembled WGS sequence"/>
</dbReference>
<evidence type="ECO:0000256" key="7">
    <source>
        <dbReference type="ARBA" id="ARBA00022692"/>
    </source>
</evidence>
<keyword evidence="7" id="KW-0812">Transmembrane</keyword>
<proteinExistence type="predicted"/>
<comment type="pathway">
    <text evidence="2">Protein modification; protein glycosylation.</text>
</comment>
<evidence type="ECO:0000313" key="12">
    <source>
        <dbReference type="EMBL" id="OJD17105.1"/>
    </source>
</evidence>
<evidence type="ECO:0000256" key="11">
    <source>
        <dbReference type="ARBA" id="ARBA00024899"/>
    </source>
</evidence>
<organism evidence="12 13">
    <name type="scientific">Blastomyces percursus</name>
    <dbReference type="NCBI Taxonomy" id="1658174"/>
    <lineage>
        <taxon>Eukaryota</taxon>
        <taxon>Fungi</taxon>
        <taxon>Dikarya</taxon>
        <taxon>Ascomycota</taxon>
        <taxon>Pezizomycotina</taxon>
        <taxon>Eurotiomycetes</taxon>
        <taxon>Eurotiomycetidae</taxon>
        <taxon>Onygenales</taxon>
        <taxon>Ajellomycetaceae</taxon>
        <taxon>Blastomyces</taxon>
    </lineage>
</organism>
<dbReference type="VEuPathDB" id="FungiDB:ACJ73_08825"/>
<dbReference type="AlphaFoldDB" id="A0A1J9PKY7"/>
<comment type="function">
    <text evidence="11">Participates in the formation of the lipid-linked precursor oligosaccharide for N-glycosylation. Involved in assembling the dolichol-pyrophosphate-GlcNAc(2)-Man(5) intermediate on the cytoplasmic surface of the ER.</text>
</comment>
<dbReference type="EMBL" id="LGTZ01002219">
    <property type="protein sequence ID" value="OJD17105.1"/>
    <property type="molecule type" value="Genomic_DNA"/>
</dbReference>
<dbReference type="GO" id="GO:0005789">
    <property type="term" value="C:endoplasmic reticulum membrane"/>
    <property type="evidence" value="ECO:0007669"/>
    <property type="project" value="UniProtKB-SubCell"/>
</dbReference>
<reference evidence="12 13" key="1">
    <citation type="submission" date="2015-08" db="EMBL/GenBank/DDBJ databases">
        <title>Emmonsia species relationships and genome sequence.</title>
        <authorList>
            <person name="Cuomo C.A."/>
            <person name="Schwartz I.S."/>
            <person name="Kenyon C."/>
            <person name="De Hoog G.S."/>
            <person name="Govender N.P."/>
            <person name="Botha A."/>
            <person name="Moreno L."/>
            <person name="De Vries M."/>
            <person name="Munoz J.F."/>
            <person name="Stielow J.B."/>
        </authorList>
    </citation>
    <scope>NUCLEOTIDE SEQUENCE [LARGE SCALE GENOMIC DNA]</scope>
    <source>
        <strain evidence="12 13">EI222</strain>
    </source>
</reference>
<keyword evidence="10" id="KW-0472">Membrane</keyword>
<evidence type="ECO:0000256" key="9">
    <source>
        <dbReference type="ARBA" id="ARBA00022989"/>
    </source>
</evidence>
<accession>A0A1J9PKY7</accession>
<evidence type="ECO:0000256" key="1">
    <source>
        <dbReference type="ARBA" id="ARBA00004389"/>
    </source>
</evidence>
<keyword evidence="8" id="KW-0256">Endoplasmic reticulum</keyword>
<dbReference type="InterPro" id="IPR026051">
    <property type="entry name" value="ALG1-like"/>
</dbReference>
<evidence type="ECO:0000256" key="5">
    <source>
        <dbReference type="ARBA" id="ARBA00022676"/>
    </source>
</evidence>
<evidence type="ECO:0000256" key="8">
    <source>
        <dbReference type="ARBA" id="ARBA00022824"/>
    </source>
</evidence>
<dbReference type="EC" id="2.4.1.142" evidence="3"/>
<dbReference type="PANTHER" id="PTHR13036">
    <property type="entry name" value="BETA1,4 MANNOSYLTRANSFERASE"/>
    <property type="match status" value="1"/>
</dbReference>
<feature type="non-terminal residue" evidence="12">
    <location>
        <position position="84"/>
    </location>
</feature>
<name>A0A1J9PKY7_9EURO</name>
<evidence type="ECO:0000256" key="3">
    <source>
        <dbReference type="ARBA" id="ARBA00012611"/>
    </source>
</evidence>